<dbReference type="EMBL" id="VUJU01000597">
    <property type="protein sequence ID" value="KAF0769444.1"/>
    <property type="molecule type" value="Genomic_DNA"/>
</dbReference>
<gene>
    <name evidence="1" type="ORF">FWK35_00030922</name>
</gene>
<sequence length="202" mass="24082">MSHGIKNNLNLFLIKKILSEIFVSDNQNNINDPKSSSKHNDLVNFSDKTQVDDENSVFTKIKYEWDDFEDEYEMMNIIENKSFIENKISEKEIKGITHPTESLVKNYSFITRCIKQRPMVCYDYLCKTRSPSFKRVELLTPVKEKKWFEDYKMELQFLQENFSEVLPEILYDVVRKGVTDPVHYIVHYLIKYKVDNLKNDNI</sequence>
<name>A0A6G0ZFK8_APHCR</name>
<accession>A0A6G0ZFK8</accession>
<dbReference type="OrthoDB" id="6628330at2759"/>
<comment type="caution">
    <text evidence="1">The sequence shown here is derived from an EMBL/GenBank/DDBJ whole genome shotgun (WGS) entry which is preliminary data.</text>
</comment>
<protein>
    <submittedName>
        <fullName evidence="1">Uncharacterized protein</fullName>
    </submittedName>
</protein>
<dbReference type="Proteomes" id="UP000478052">
    <property type="component" value="Unassembled WGS sequence"/>
</dbReference>
<reference evidence="1 2" key="1">
    <citation type="submission" date="2019-08" db="EMBL/GenBank/DDBJ databases">
        <title>Whole genome of Aphis craccivora.</title>
        <authorList>
            <person name="Voronova N.V."/>
            <person name="Shulinski R.S."/>
            <person name="Bandarenka Y.V."/>
            <person name="Zhorov D.G."/>
            <person name="Warner D."/>
        </authorList>
    </citation>
    <scope>NUCLEOTIDE SEQUENCE [LARGE SCALE GENOMIC DNA]</scope>
    <source>
        <strain evidence="1">180601</strain>
        <tissue evidence="1">Whole Body</tissue>
    </source>
</reference>
<evidence type="ECO:0000313" key="2">
    <source>
        <dbReference type="Proteomes" id="UP000478052"/>
    </source>
</evidence>
<organism evidence="1 2">
    <name type="scientific">Aphis craccivora</name>
    <name type="common">Cowpea aphid</name>
    <dbReference type="NCBI Taxonomy" id="307492"/>
    <lineage>
        <taxon>Eukaryota</taxon>
        <taxon>Metazoa</taxon>
        <taxon>Ecdysozoa</taxon>
        <taxon>Arthropoda</taxon>
        <taxon>Hexapoda</taxon>
        <taxon>Insecta</taxon>
        <taxon>Pterygota</taxon>
        <taxon>Neoptera</taxon>
        <taxon>Paraneoptera</taxon>
        <taxon>Hemiptera</taxon>
        <taxon>Sternorrhyncha</taxon>
        <taxon>Aphidomorpha</taxon>
        <taxon>Aphidoidea</taxon>
        <taxon>Aphididae</taxon>
        <taxon>Aphidini</taxon>
        <taxon>Aphis</taxon>
        <taxon>Aphis</taxon>
    </lineage>
</organism>
<keyword evidence="2" id="KW-1185">Reference proteome</keyword>
<dbReference type="AlphaFoldDB" id="A0A6G0ZFK8"/>
<proteinExistence type="predicted"/>
<evidence type="ECO:0000313" key="1">
    <source>
        <dbReference type="EMBL" id="KAF0769444.1"/>
    </source>
</evidence>